<comment type="caution">
    <text evidence="1">The sequence shown here is derived from an EMBL/GenBank/DDBJ whole genome shotgun (WGS) entry which is preliminary data.</text>
</comment>
<reference evidence="1" key="1">
    <citation type="submission" date="2019-11" db="EMBL/GenBank/DDBJ databases">
        <title>Genomic insights into an expanded diversity of filamentous marine cyanobacteria reveals the extraordinary biosynthetic potential of Moorea and Okeania.</title>
        <authorList>
            <person name="Ferreira Leao T."/>
            <person name="Wang M."/>
            <person name="Moss N."/>
            <person name="Da Silva R."/>
            <person name="Sanders J."/>
            <person name="Nurk S."/>
            <person name="Gurevich A."/>
            <person name="Humphrey G."/>
            <person name="Reher R."/>
            <person name="Zhu Q."/>
            <person name="Belda-Ferre P."/>
            <person name="Glukhov E."/>
            <person name="Rex R."/>
            <person name="Dorrestein P.C."/>
            <person name="Knight R."/>
            <person name="Pevzner P."/>
            <person name="Gerwick W.H."/>
            <person name="Gerwick L."/>
        </authorList>
    </citation>
    <scope>NUCLEOTIDE SEQUENCE</scope>
    <source>
        <strain evidence="1">SIO1C4</strain>
    </source>
</reference>
<protein>
    <recommendedName>
        <fullName evidence="2">Type I restriction enzyme R protein N-terminal domain-containing protein</fullName>
    </recommendedName>
</protein>
<evidence type="ECO:0000313" key="1">
    <source>
        <dbReference type="EMBL" id="NER29309.1"/>
    </source>
</evidence>
<gene>
    <name evidence="1" type="ORF">F6J89_17205</name>
</gene>
<name>A0A6B3N855_9CYAN</name>
<sequence>MSRVSIIQPDQSYNFADYFKLNYDIEDILSYFGYSFQPQLLTLPKSQRKLEQMEQLKQRFQESLPYLSLNSEIARREFLIAPVIMELIHYIHVKVRVEYPLAVNNQLKGTLDYYLQSENQLLVIEAKNADLQRGFTQLGVELIAIDQWFSSENPKLYGAVSMGNIWQFGVLHRQTQKIIQDINLYRVPADLEDLLRILVEILNPSP</sequence>
<organism evidence="1">
    <name type="scientific">Symploca sp. SIO1C4</name>
    <dbReference type="NCBI Taxonomy" id="2607765"/>
    <lineage>
        <taxon>Bacteria</taxon>
        <taxon>Bacillati</taxon>
        <taxon>Cyanobacteriota</taxon>
        <taxon>Cyanophyceae</taxon>
        <taxon>Coleofasciculales</taxon>
        <taxon>Coleofasciculaceae</taxon>
        <taxon>Symploca</taxon>
    </lineage>
</organism>
<dbReference type="EMBL" id="JAAHFQ010000346">
    <property type="protein sequence ID" value="NER29309.1"/>
    <property type="molecule type" value="Genomic_DNA"/>
</dbReference>
<proteinExistence type="predicted"/>
<dbReference type="AlphaFoldDB" id="A0A6B3N855"/>
<accession>A0A6B3N855</accession>
<evidence type="ECO:0008006" key="2">
    <source>
        <dbReference type="Google" id="ProtNLM"/>
    </source>
</evidence>